<organism evidence="1 2">
    <name type="scientific">Daucus carota subsp. sativus</name>
    <name type="common">Carrot</name>
    <dbReference type="NCBI Taxonomy" id="79200"/>
    <lineage>
        <taxon>Eukaryota</taxon>
        <taxon>Viridiplantae</taxon>
        <taxon>Streptophyta</taxon>
        <taxon>Embryophyta</taxon>
        <taxon>Tracheophyta</taxon>
        <taxon>Spermatophyta</taxon>
        <taxon>Magnoliopsida</taxon>
        <taxon>eudicotyledons</taxon>
        <taxon>Gunneridae</taxon>
        <taxon>Pentapetalae</taxon>
        <taxon>asterids</taxon>
        <taxon>campanulids</taxon>
        <taxon>Apiales</taxon>
        <taxon>Apiaceae</taxon>
        <taxon>Apioideae</taxon>
        <taxon>Scandiceae</taxon>
        <taxon>Daucinae</taxon>
        <taxon>Daucus</taxon>
        <taxon>Daucus sect. Daucus</taxon>
    </lineage>
</organism>
<dbReference type="Proteomes" id="UP000077755">
    <property type="component" value="Chromosome 4"/>
</dbReference>
<name>A0AAF1AXC0_DAUCS</name>
<dbReference type="AlphaFoldDB" id="A0AAF1AXC0"/>
<reference evidence="1" key="1">
    <citation type="journal article" date="2016" name="Nat. Genet.">
        <title>A high-quality carrot genome assembly provides new insights into carotenoid accumulation and asterid genome evolution.</title>
        <authorList>
            <person name="Iorizzo M."/>
            <person name="Ellison S."/>
            <person name="Senalik D."/>
            <person name="Zeng P."/>
            <person name="Satapoomin P."/>
            <person name="Huang J."/>
            <person name="Bowman M."/>
            <person name="Iovene M."/>
            <person name="Sanseverino W."/>
            <person name="Cavagnaro P."/>
            <person name="Yildiz M."/>
            <person name="Macko-Podgorni A."/>
            <person name="Moranska E."/>
            <person name="Grzebelus E."/>
            <person name="Grzebelus D."/>
            <person name="Ashrafi H."/>
            <person name="Zheng Z."/>
            <person name="Cheng S."/>
            <person name="Spooner D."/>
            <person name="Van Deynze A."/>
            <person name="Simon P."/>
        </authorList>
    </citation>
    <scope>NUCLEOTIDE SEQUENCE</scope>
    <source>
        <tissue evidence="1">Leaf</tissue>
    </source>
</reference>
<evidence type="ECO:0000313" key="1">
    <source>
        <dbReference type="EMBL" id="WOG96001.1"/>
    </source>
</evidence>
<proteinExistence type="predicted"/>
<protein>
    <submittedName>
        <fullName evidence="1">Uncharacterized protein</fullName>
    </submittedName>
</protein>
<evidence type="ECO:0000313" key="2">
    <source>
        <dbReference type="Proteomes" id="UP000077755"/>
    </source>
</evidence>
<reference evidence="1" key="2">
    <citation type="submission" date="2022-03" db="EMBL/GenBank/DDBJ databases">
        <title>Draft title - Genomic analysis of global carrot germplasm unveils the trajectory of domestication and the origin of high carotenoid orange carrot.</title>
        <authorList>
            <person name="Iorizzo M."/>
            <person name="Ellison S."/>
            <person name="Senalik D."/>
            <person name="Macko-Podgorni A."/>
            <person name="Grzebelus D."/>
            <person name="Bostan H."/>
            <person name="Rolling W."/>
            <person name="Curaba J."/>
            <person name="Simon P."/>
        </authorList>
    </citation>
    <scope>NUCLEOTIDE SEQUENCE</scope>
    <source>
        <tissue evidence="1">Leaf</tissue>
    </source>
</reference>
<dbReference type="EMBL" id="CP093346">
    <property type="protein sequence ID" value="WOG96001.1"/>
    <property type="molecule type" value="Genomic_DNA"/>
</dbReference>
<accession>A0AAF1AXC0</accession>
<sequence length="61" mass="7030">MNLENVRQYFDGTVKISFDNLNRILILKELVDPSTASRKDSELLSKHKLKEIRTKGIINEG</sequence>
<keyword evidence="2" id="KW-1185">Reference proteome</keyword>
<gene>
    <name evidence="1" type="ORF">DCAR_0415331</name>
</gene>